<evidence type="ECO:0000256" key="1">
    <source>
        <dbReference type="SAM" id="SignalP"/>
    </source>
</evidence>
<evidence type="ECO:0000313" key="2">
    <source>
        <dbReference type="EMBL" id="ACE82932.1"/>
    </source>
</evidence>
<keyword evidence="1" id="KW-0732">Signal</keyword>
<proteinExistence type="predicted"/>
<dbReference type="Proteomes" id="UP000001036">
    <property type="component" value="Chromosome"/>
</dbReference>
<accession>B3PDZ8</accession>
<feature type="chain" id="PRO_5002796449" evidence="1">
    <location>
        <begin position="22"/>
        <end position="492"/>
    </location>
</feature>
<sequence>MHILRNISCILLMIITSSAIAHNKDASDSFSISKSDLKEIQKLEKNHIKKHSNKSQDSSVTFYETVLPHNSQQHIPKSESAILVAYLDNPNNVNLAKINAAYHLLVLQVNGLAHGKNVKVKIDSLKRAIYAQYFLHRAKRLGAKDAWINNSIKETNRLLKKWLPQEGKLDFAEQTHAQLFFFRSFTLNEADRYKADHLLLEEILEKPRNLLTNMYVSAVNLWNGSEADYADPTMLYSYIICSYFAERIEALAQQAQSKWIQNPSKNPLFRVVTSIGGFTLPARRWLAKLHKDENTVNRIDEEMLEWLEIYPEFYAWPATVIPMQEPDKFYFAVNGYLAGVQKCTTTPSRVCGNTNRGPFNVISFHLLGMDLALRLGDMGWFNTLLTFENVPEFHYNTWYLKHEAWDIRKANVEDISTRYHNDDPSDDPVNAFIKTQKWGVSSTCQSCHQNQGLYVSDADRDAIPARLGEDRLYIPNWPAYTATWYAEPITNN</sequence>
<protein>
    <submittedName>
        <fullName evidence="2">Uncharacterized protein</fullName>
    </submittedName>
</protein>
<name>B3PDZ8_CELJU</name>
<dbReference type="EMBL" id="CP000934">
    <property type="protein sequence ID" value="ACE82932.1"/>
    <property type="molecule type" value="Genomic_DNA"/>
</dbReference>
<organism evidence="2 3">
    <name type="scientific">Cellvibrio japonicus (strain Ueda107)</name>
    <name type="common">Pseudomonas fluorescens subsp. cellulosa</name>
    <dbReference type="NCBI Taxonomy" id="498211"/>
    <lineage>
        <taxon>Bacteria</taxon>
        <taxon>Pseudomonadati</taxon>
        <taxon>Pseudomonadota</taxon>
        <taxon>Gammaproteobacteria</taxon>
        <taxon>Cellvibrionales</taxon>
        <taxon>Cellvibrionaceae</taxon>
        <taxon>Cellvibrio</taxon>
    </lineage>
</organism>
<dbReference type="AlphaFoldDB" id="B3PDZ8"/>
<dbReference type="RefSeq" id="WP_012488778.1">
    <property type="nucleotide sequence ID" value="NC_010995.1"/>
</dbReference>
<dbReference type="OrthoDB" id="6294539at2"/>
<keyword evidence="3" id="KW-1185">Reference proteome</keyword>
<reference evidence="2 3" key="1">
    <citation type="journal article" date="2008" name="J. Bacteriol.">
        <title>Insights into plant cell wall degradation from the genome sequence of the soil bacterium Cellvibrio japonicus.</title>
        <authorList>
            <person name="Deboy R.T."/>
            <person name="Mongodin E.F."/>
            <person name="Fouts D.E."/>
            <person name="Tailford L.E."/>
            <person name="Khouri H."/>
            <person name="Emerson J.B."/>
            <person name="Mohamoud Y."/>
            <person name="Watkins K."/>
            <person name="Henrissat B."/>
            <person name="Gilbert H.J."/>
            <person name="Nelson K.E."/>
        </authorList>
    </citation>
    <scope>NUCLEOTIDE SEQUENCE [LARGE SCALE GENOMIC DNA]</scope>
    <source>
        <strain evidence="2 3">Ueda107</strain>
    </source>
</reference>
<dbReference type="KEGG" id="cja:CJA_3201"/>
<dbReference type="STRING" id="498211.CJA_3201"/>
<feature type="signal peptide" evidence="1">
    <location>
        <begin position="1"/>
        <end position="21"/>
    </location>
</feature>
<evidence type="ECO:0000313" key="3">
    <source>
        <dbReference type="Proteomes" id="UP000001036"/>
    </source>
</evidence>
<dbReference type="HOGENOM" id="CLU_595419_0_0_6"/>
<gene>
    <name evidence="2" type="ordered locus">CJA_3201</name>
</gene>